<comment type="caution">
    <text evidence="1">The sequence shown here is derived from an EMBL/GenBank/DDBJ whole genome shotgun (WGS) entry which is preliminary data.</text>
</comment>
<proteinExistence type="predicted"/>
<dbReference type="HOGENOM" id="CLU_3198615_0_0_11"/>
<dbReference type="AlphaFoldDB" id="L1MJL7"/>
<keyword evidence="2" id="KW-1185">Reference proteome</keyword>
<evidence type="ECO:0000313" key="1">
    <source>
        <dbReference type="EMBL" id="EKX91230.1"/>
    </source>
</evidence>
<dbReference type="EMBL" id="AMEM01000013">
    <property type="protein sequence ID" value="EKX91230.1"/>
    <property type="molecule type" value="Genomic_DNA"/>
</dbReference>
<gene>
    <name evidence="1" type="ORF">HMPREF9997_00833</name>
</gene>
<protein>
    <submittedName>
        <fullName evidence="1">Uncharacterized protein</fullName>
    </submittedName>
</protein>
<sequence>MMDMIEGRCGLGKSHRTLFSGCNLLAFIQSRMIGNFIAAEAVIVM</sequence>
<accession>L1MJL7</accession>
<organism evidence="1 2">
    <name type="scientific">Corynebacterium durum F0235</name>
    <dbReference type="NCBI Taxonomy" id="1035195"/>
    <lineage>
        <taxon>Bacteria</taxon>
        <taxon>Bacillati</taxon>
        <taxon>Actinomycetota</taxon>
        <taxon>Actinomycetes</taxon>
        <taxon>Mycobacteriales</taxon>
        <taxon>Corynebacteriaceae</taxon>
        <taxon>Corynebacterium</taxon>
    </lineage>
</organism>
<name>L1MJL7_9CORY</name>
<reference evidence="1 2" key="1">
    <citation type="submission" date="2012-05" db="EMBL/GenBank/DDBJ databases">
        <authorList>
            <person name="Weinstock G."/>
            <person name="Sodergren E."/>
            <person name="Lobos E.A."/>
            <person name="Fulton L."/>
            <person name="Fulton R."/>
            <person name="Courtney L."/>
            <person name="Fronick C."/>
            <person name="O'Laughlin M."/>
            <person name="Godfrey J."/>
            <person name="Wilson R.M."/>
            <person name="Miner T."/>
            <person name="Farmer C."/>
            <person name="Delehaunty K."/>
            <person name="Cordes M."/>
            <person name="Minx P."/>
            <person name="Tomlinson C."/>
            <person name="Chen J."/>
            <person name="Wollam A."/>
            <person name="Pepin K.H."/>
            <person name="Bhonagiri V."/>
            <person name="Zhang X."/>
            <person name="Suruliraj S."/>
            <person name="Warren W."/>
            <person name="Mitreva M."/>
            <person name="Mardis E.R."/>
            <person name="Wilson R.K."/>
        </authorList>
    </citation>
    <scope>NUCLEOTIDE SEQUENCE [LARGE SCALE GENOMIC DNA]</scope>
    <source>
        <strain evidence="1 2">F0235</strain>
    </source>
</reference>
<dbReference type="STRING" id="1035195.HMPREF9997_00833"/>
<evidence type="ECO:0000313" key="2">
    <source>
        <dbReference type="Proteomes" id="UP000010445"/>
    </source>
</evidence>
<dbReference type="Proteomes" id="UP000010445">
    <property type="component" value="Unassembled WGS sequence"/>
</dbReference>